<organism evidence="2">
    <name type="scientific">viral metagenome</name>
    <dbReference type="NCBI Taxonomy" id="1070528"/>
    <lineage>
        <taxon>unclassified sequences</taxon>
        <taxon>metagenomes</taxon>
        <taxon>organismal metagenomes</taxon>
    </lineage>
</organism>
<accession>A0A6C0BL68</accession>
<protein>
    <submittedName>
        <fullName evidence="2">Uncharacterized protein</fullName>
    </submittedName>
</protein>
<dbReference type="AlphaFoldDB" id="A0A6C0BL68"/>
<evidence type="ECO:0000256" key="1">
    <source>
        <dbReference type="SAM" id="Phobius"/>
    </source>
</evidence>
<proteinExistence type="predicted"/>
<feature type="transmembrane region" description="Helical" evidence="1">
    <location>
        <begin position="6"/>
        <end position="28"/>
    </location>
</feature>
<keyword evidence="1" id="KW-0812">Transmembrane</keyword>
<dbReference type="EMBL" id="MN739170">
    <property type="protein sequence ID" value="QHS92158.1"/>
    <property type="molecule type" value="Genomic_DNA"/>
</dbReference>
<keyword evidence="1" id="KW-0472">Membrane</keyword>
<keyword evidence="1" id="KW-1133">Transmembrane helix</keyword>
<evidence type="ECO:0000313" key="2">
    <source>
        <dbReference type="EMBL" id="QHS92158.1"/>
    </source>
</evidence>
<name>A0A6C0BL68_9ZZZZ</name>
<reference evidence="2" key="1">
    <citation type="journal article" date="2020" name="Nature">
        <title>Giant virus diversity and host interactions through global metagenomics.</title>
        <authorList>
            <person name="Schulz F."/>
            <person name="Roux S."/>
            <person name="Paez-Espino D."/>
            <person name="Jungbluth S."/>
            <person name="Walsh D.A."/>
            <person name="Denef V.J."/>
            <person name="McMahon K.D."/>
            <person name="Konstantinidis K.T."/>
            <person name="Eloe-Fadrosh E.A."/>
            <person name="Kyrpides N.C."/>
            <person name="Woyke T."/>
        </authorList>
    </citation>
    <scope>NUCLEOTIDE SEQUENCE</scope>
    <source>
        <strain evidence="2">GVMAG-M-3300013285-6</strain>
    </source>
</reference>
<sequence length="339" mass="38318">MADTSVNILLIGIGLLLVAAYIGVYLTYRQYLREPFESKPQELATPQEPVSSVVTDFVSRDIQPDPQPSQNASEGEIKFTFGNPIQSVDDYEYNLIFQNESDRELTKSLRNKLMSQYPMHFSVLPPSAPDFVANTTEGFQNQNAVDTLKKEVDELRSDQAKREAQLQESIDIHKEAAVLLSDATRGSANPYAAISNTAVVPPDTLAAEQQERSLLTAYQPKKAGDLITYNVEDAMEVIRKIYDKKGEIADVKKRDNNVYEIVGSRKKNEKVVYEDTESPPVSTNANIKVPTAVNDLSSSTDPFYEMKDRNTKQDKWNYREWTPGLERMFAPTEPRANWY</sequence>